<keyword evidence="5" id="KW-0539">Nucleus</keyword>
<dbReference type="GO" id="GO:0071035">
    <property type="term" value="P:nuclear polyadenylation-dependent rRNA catabolic process"/>
    <property type="evidence" value="ECO:0007669"/>
    <property type="project" value="EnsemblFungi"/>
</dbReference>
<protein>
    <submittedName>
        <fullName evidence="8">Ribosomal protein S5 domain 2-like protein</fullName>
    </submittedName>
</protein>
<feature type="domain" description="Exoribonuclease phosphorolytic" evidence="6">
    <location>
        <begin position="12"/>
        <end position="132"/>
    </location>
</feature>
<dbReference type="InterPro" id="IPR001247">
    <property type="entry name" value="ExoRNase_PH_dom1"/>
</dbReference>
<comment type="similarity">
    <text evidence="2">Belongs to the RNase PH family.</text>
</comment>
<keyword evidence="3" id="KW-0698">rRNA processing</keyword>
<evidence type="ECO:0000256" key="2">
    <source>
        <dbReference type="ARBA" id="ARBA00006678"/>
    </source>
</evidence>
<dbReference type="AlphaFoldDB" id="A0A1X2GAF5"/>
<gene>
    <name evidence="8" type="ORF">DM01DRAFT_1325910</name>
</gene>
<dbReference type="GO" id="GO:0000176">
    <property type="term" value="C:nuclear exosome (RNase complex)"/>
    <property type="evidence" value="ECO:0007669"/>
    <property type="project" value="EnsemblFungi"/>
</dbReference>
<dbReference type="GO" id="GO:0016075">
    <property type="term" value="P:rRNA catabolic process"/>
    <property type="evidence" value="ECO:0007669"/>
    <property type="project" value="TreeGrafter"/>
</dbReference>
<dbReference type="EMBL" id="MCGT01000027">
    <property type="protein sequence ID" value="ORX49155.1"/>
    <property type="molecule type" value="Genomic_DNA"/>
</dbReference>
<dbReference type="PANTHER" id="PTHR11953">
    <property type="entry name" value="EXOSOME COMPLEX COMPONENT"/>
    <property type="match status" value="1"/>
</dbReference>
<comment type="subcellular location">
    <subcellularLocation>
        <location evidence="1">Nucleus</location>
    </subcellularLocation>
</comment>
<reference evidence="8 9" key="1">
    <citation type="submission" date="2016-07" db="EMBL/GenBank/DDBJ databases">
        <title>Pervasive Adenine N6-methylation of Active Genes in Fungi.</title>
        <authorList>
            <consortium name="DOE Joint Genome Institute"/>
            <person name="Mondo S.J."/>
            <person name="Dannebaum R.O."/>
            <person name="Kuo R.C."/>
            <person name="Labutti K."/>
            <person name="Haridas S."/>
            <person name="Kuo A."/>
            <person name="Salamov A."/>
            <person name="Ahrendt S.R."/>
            <person name="Lipzen A."/>
            <person name="Sullivan W."/>
            <person name="Andreopoulos W.B."/>
            <person name="Clum A."/>
            <person name="Lindquist E."/>
            <person name="Daum C."/>
            <person name="Ramamoorthy G.K."/>
            <person name="Gryganskyi A."/>
            <person name="Culley D."/>
            <person name="Magnuson J.K."/>
            <person name="James T.Y."/>
            <person name="O'Malley M.A."/>
            <person name="Stajich J.E."/>
            <person name="Spatafora J.W."/>
            <person name="Visel A."/>
            <person name="Grigoriev I.V."/>
        </authorList>
    </citation>
    <scope>NUCLEOTIDE SEQUENCE [LARGE SCALE GENOMIC DNA]</scope>
    <source>
        <strain evidence="8 9">NRRL 3301</strain>
    </source>
</reference>
<keyword evidence="8" id="KW-0687">Ribonucleoprotein</keyword>
<dbReference type="InterPro" id="IPR036345">
    <property type="entry name" value="ExoRNase_PH_dom2_sf"/>
</dbReference>
<dbReference type="GO" id="GO:0000467">
    <property type="term" value="P:exonucleolytic trimming to generate mature 3'-end of 5.8S rRNA from tricistronic rRNA transcript (SSU-rRNA, 5.8S rRNA, LSU-rRNA)"/>
    <property type="evidence" value="ECO:0007669"/>
    <property type="project" value="EnsemblFungi"/>
</dbReference>
<evidence type="ECO:0000259" key="7">
    <source>
        <dbReference type="Pfam" id="PF03725"/>
    </source>
</evidence>
<dbReference type="InterPro" id="IPR020568">
    <property type="entry name" value="Ribosomal_Su5_D2-typ_SF"/>
</dbReference>
<name>A0A1X2GAF5_9FUNG</name>
<evidence type="ECO:0000313" key="9">
    <source>
        <dbReference type="Proteomes" id="UP000242146"/>
    </source>
</evidence>
<feature type="domain" description="Exoribonuclease phosphorolytic" evidence="7">
    <location>
        <begin position="137"/>
        <end position="200"/>
    </location>
</feature>
<dbReference type="SUPFAM" id="SSF54211">
    <property type="entry name" value="Ribosomal protein S5 domain 2-like"/>
    <property type="match status" value="1"/>
</dbReference>
<keyword evidence="4" id="KW-0271">Exosome</keyword>
<dbReference type="STRING" id="101127.A0A1X2GAF5"/>
<dbReference type="CDD" id="cd11372">
    <property type="entry name" value="RNase_PH_RRP46"/>
    <property type="match status" value="1"/>
</dbReference>
<evidence type="ECO:0000256" key="1">
    <source>
        <dbReference type="ARBA" id="ARBA00004123"/>
    </source>
</evidence>
<dbReference type="InterPro" id="IPR027408">
    <property type="entry name" value="PNPase/RNase_PH_dom_sf"/>
</dbReference>
<evidence type="ECO:0000256" key="5">
    <source>
        <dbReference type="ARBA" id="ARBA00023242"/>
    </source>
</evidence>
<dbReference type="GO" id="GO:0034475">
    <property type="term" value="P:U4 snRNA 3'-end processing"/>
    <property type="evidence" value="ECO:0007669"/>
    <property type="project" value="TreeGrafter"/>
</dbReference>
<evidence type="ECO:0000259" key="6">
    <source>
        <dbReference type="Pfam" id="PF01138"/>
    </source>
</evidence>
<accession>A0A1X2GAF5</accession>
<dbReference type="Pfam" id="PF01138">
    <property type="entry name" value="RNase_PH"/>
    <property type="match status" value="1"/>
</dbReference>
<dbReference type="Gene3D" id="3.30.230.70">
    <property type="entry name" value="GHMP Kinase, N-terminal domain"/>
    <property type="match status" value="1"/>
</dbReference>
<keyword evidence="9" id="KW-1185">Reference proteome</keyword>
<sequence length="229" mass="25280">MVRPDRRIDLLEYRPLTSSMNLLHRVDGSARFCFGQTSVIASVCGPTEVTTRDEKLDEATVQVVVRPATGFARTKEKLMESILRTAFEPMILTGMMPRTLIELVVQIEKDDGAALSAAINALTLALVDAGVPLKGMISSTTCIIDKTTDDLLLDPTHEEIQNAASIHTFAFNPSITTPHTILTESSGQFSEKQLFECLETCFTASSKLNGFLRVTVESKKTKEYQQLHE</sequence>
<dbReference type="GO" id="GO:0071051">
    <property type="term" value="P:poly(A)-dependent snoRNA 3'-end processing"/>
    <property type="evidence" value="ECO:0007669"/>
    <property type="project" value="TreeGrafter"/>
</dbReference>
<evidence type="ECO:0000256" key="3">
    <source>
        <dbReference type="ARBA" id="ARBA00022552"/>
    </source>
</evidence>
<dbReference type="GO" id="GO:0005840">
    <property type="term" value="C:ribosome"/>
    <property type="evidence" value="ECO:0007669"/>
    <property type="project" value="UniProtKB-KW"/>
</dbReference>
<keyword evidence="8" id="KW-0689">Ribosomal protein</keyword>
<comment type="caution">
    <text evidence="8">The sequence shown here is derived from an EMBL/GenBank/DDBJ whole genome shotgun (WGS) entry which is preliminary data.</text>
</comment>
<dbReference type="GO" id="GO:0071042">
    <property type="term" value="P:nuclear polyadenylation-dependent mRNA catabolic process"/>
    <property type="evidence" value="ECO:0007669"/>
    <property type="project" value="EnsemblFungi"/>
</dbReference>
<evidence type="ECO:0000313" key="8">
    <source>
        <dbReference type="EMBL" id="ORX49155.1"/>
    </source>
</evidence>
<dbReference type="GO" id="GO:0003723">
    <property type="term" value="F:RNA binding"/>
    <property type="evidence" value="ECO:0007669"/>
    <property type="project" value="TreeGrafter"/>
</dbReference>
<dbReference type="PANTHER" id="PTHR11953:SF1">
    <property type="entry name" value="EXOSOME COMPLEX COMPONENT RRP46"/>
    <property type="match status" value="1"/>
</dbReference>
<dbReference type="Proteomes" id="UP000242146">
    <property type="component" value="Unassembled WGS sequence"/>
</dbReference>
<organism evidence="8 9">
    <name type="scientific">Hesseltinella vesiculosa</name>
    <dbReference type="NCBI Taxonomy" id="101127"/>
    <lineage>
        <taxon>Eukaryota</taxon>
        <taxon>Fungi</taxon>
        <taxon>Fungi incertae sedis</taxon>
        <taxon>Mucoromycota</taxon>
        <taxon>Mucoromycotina</taxon>
        <taxon>Mucoromycetes</taxon>
        <taxon>Mucorales</taxon>
        <taxon>Cunninghamellaceae</taxon>
        <taxon>Hesseltinella</taxon>
    </lineage>
</organism>
<evidence type="ECO:0000256" key="4">
    <source>
        <dbReference type="ARBA" id="ARBA00022835"/>
    </source>
</evidence>
<dbReference type="Pfam" id="PF03725">
    <property type="entry name" value="RNase_PH_C"/>
    <property type="match status" value="1"/>
</dbReference>
<dbReference type="InterPro" id="IPR015847">
    <property type="entry name" value="ExoRNase_PH_dom2"/>
</dbReference>
<dbReference type="OrthoDB" id="27298at2759"/>
<dbReference type="GO" id="GO:0005730">
    <property type="term" value="C:nucleolus"/>
    <property type="evidence" value="ECO:0007669"/>
    <property type="project" value="EnsemblFungi"/>
</dbReference>
<dbReference type="GO" id="GO:0071038">
    <property type="term" value="P:TRAMP-dependent tRNA surveillance pathway"/>
    <property type="evidence" value="ECO:0007669"/>
    <property type="project" value="EnsemblFungi"/>
</dbReference>
<dbReference type="InterPro" id="IPR050080">
    <property type="entry name" value="RNase_PH"/>
</dbReference>
<dbReference type="SUPFAM" id="SSF55666">
    <property type="entry name" value="Ribonuclease PH domain 2-like"/>
    <property type="match status" value="1"/>
</dbReference>
<dbReference type="GO" id="GO:0000177">
    <property type="term" value="C:cytoplasmic exosome (RNase complex)"/>
    <property type="evidence" value="ECO:0007669"/>
    <property type="project" value="EnsemblFungi"/>
</dbReference>
<dbReference type="GO" id="GO:0071028">
    <property type="term" value="P:nuclear mRNA surveillance"/>
    <property type="evidence" value="ECO:0007669"/>
    <property type="project" value="TreeGrafter"/>
</dbReference>
<proteinExistence type="inferred from homology"/>